<name>A0A0A9YK45_LYGHE</name>
<organism evidence="1">
    <name type="scientific">Lygus hesperus</name>
    <name type="common">Western plant bug</name>
    <dbReference type="NCBI Taxonomy" id="30085"/>
    <lineage>
        <taxon>Eukaryota</taxon>
        <taxon>Metazoa</taxon>
        <taxon>Ecdysozoa</taxon>
        <taxon>Arthropoda</taxon>
        <taxon>Hexapoda</taxon>
        <taxon>Insecta</taxon>
        <taxon>Pterygota</taxon>
        <taxon>Neoptera</taxon>
        <taxon>Paraneoptera</taxon>
        <taxon>Hemiptera</taxon>
        <taxon>Heteroptera</taxon>
        <taxon>Panheteroptera</taxon>
        <taxon>Cimicomorpha</taxon>
        <taxon>Miridae</taxon>
        <taxon>Mirini</taxon>
        <taxon>Lygus</taxon>
    </lineage>
</organism>
<dbReference type="Gene3D" id="3.10.129.110">
    <property type="entry name" value="Polyketide synthase dehydratase"/>
    <property type="match status" value="1"/>
</dbReference>
<evidence type="ECO:0000313" key="1">
    <source>
        <dbReference type="EMBL" id="JAG31986.1"/>
    </source>
</evidence>
<proteinExistence type="predicted"/>
<dbReference type="EMBL" id="GBHO01011618">
    <property type="protein sequence ID" value="JAG31986.1"/>
    <property type="molecule type" value="Transcribed_RNA"/>
</dbReference>
<reference evidence="1" key="2">
    <citation type="submission" date="2014-07" db="EMBL/GenBank/DDBJ databases">
        <authorList>
            <person name="Hull J."/>
        </authorList>
    </citation>
    <scope>NUCLEOTIDE SEQUENCE</scope>
</reference>
<sequence>PAISPLIDWLRDENFIIRRTLSDNDSPSSLCKFVSIKKGIEQFEQLVSHKVNKRIILPSNFYYKNIIEMFTNIGTNDRMPLILEEFKFPAHAEVTYNPTTEIRFQLLQGTGNVVVNNNCDDGPIVVQGKISTTDVASVKDLHAPDVVIPQSGKINRHKMLEFMKSMGMEKDESYVLIDDIYLGDSESIATAKWTGDIGYFLASILLLVE</sequence>
<protein>
    <submittedName>
        <fullName evidence="1">Fatty acid synthase</fullName>
    </submittedName>
</protein>
<accession>A0A0A9YK45</accession>
<feature type="non-terminal residue" evidence="1">
    <location>
        <position position="209"/>
    </location>
</feature>
<feature type="non-terminal residue" evidence="1">
    <location>
        <position position="1"/>
    </location>
</feature>
<dbReference type="InterPro" id="IPR042104">
    <property type="entry name" value="PKS_dehydratase_sf"/>
</dbReference>
<dbReference type="AlphaFoldDB" id="A0A0A9YK45"/>
<gene>
    <name evidence="1" type="primary">Fasn_13</name>
    <name evidence="1" type="ORF">CM83_2800</name>
</gene>
<reference evidence="1" key="1">
    <citation type="journal article" date="2014" name="PLoS ONE">
        <title>Transcriptome-Based Identification of ABC Transporters in the Western Tarnished Plant Bug Lygus hesperus.</title>
        <authorList>
            <person name="Hull J.J."/>
            <person name="Chaney K."/>
            <person name="Geib S.M."/>
            <person name="Fabrick J.A."/>
            <person name="Brent C.S."/>
            <person name="Walsh D."/>
            <person name="Lavine L.C."/>
        </authorList>
    </citation>
    <scope>NUCLEOTIDE SEQUENCE</scope>
</reference>